<evidence type="ECO:0000256" key="1">
    <source>
        <dbReference type="ARBA" id="ARBA00004651"/>
    </source>
</evidence>
<evidence type="ECO:0000256" key="3">
    <source>
        <dbReference type="ARBA" id="ARBA00022475"/>
    </source>
</evidence>
<feature type="region of interest" description="Disordered" evidence="7">
    <location>
        <begin position="1"/>
        <end position="23"/>
    </location>
</feature>
<evidence type="ECO:0000256" key="2">
    <source>
        <dbReference type="ARBA" id="ARBA00022448"/>
    </source>
</evidence>
<keyword evidence="6 8" id="KW-0472">Membrane</keyword>
<dbReference type="AlphaFoldDB" id="A0AAU8K4R0"/>
<evidence type="ECO:0000256" key="6">
    <source>
        <dbReference type="ARBA" id="ARBA00023136"/>
    </source>
</evidence>
<protein>
    <submittedName>
        <fullName evidence="9">MFS transporter</fullName>
    </submittedName>
</protein>
<keyword evidence="3" id="KW-1003">Cell membrane</keyword>
<dbReference type="KEGG" id="kcm:ABWK59_31010"/>
<feature type="transmembrane region" description="Helical" evidence="8">
    <location>
        <begin position="261"/>
        <end position="282"/>
    </location>
</feature>
<keyword evidence="5 8" id="KW-1133">Transmembrane helix</keyword>
<dbReference type="PANTHER" id="PTHR23517:SF2">
    <property type="entry name" value="MULTIDRUG RESISTANCE PROTEIN MDTH"/>
    <property type="match status" value="1"/>
</dbReference>
<feature type="transmembrane region" description="Helical" evidence="8">
    <location>
        <begin position="412"/>
        <end position="432"/>
    </location>
</feature>
<feature type="transmembrane region" description="Helical" evidence="8">
    <location>
        <begin position="44"/>
        <end position="65"/>
    </location>
</feature>
<dbReference type="InterPro" id="IPR050171">
    <property type="entry name" value="MFS_Transporters"/>
</dbReference>
<dbReference type="GO" id="GO:0005886">
    <property type="term" value="C:plasma membrane"/>
    <property type="evidence" value="ECO:0007669"/>
    <property type="project" value="UniProtKB-SubCell"/>
</dbReference>
<proteinExistence type="predicted"/>
<feature type="transmembrane region" description="Helical" evidence="8">
    <location>
        <begin position="77"/>
        <end position="94"/>
    </location>
</feature>
<sequence length="435" mass="43476">MTTTQQVERDGRERLADGTGGAAADGGRPPGFLALLRVAGGRRYALALVVDALGGGLLRPFLLLYGVSVLGMDAGRVGLALSVGMLAGLAAIPLTGRWIDHGARSAAGAVALLTRSAGVAVLLSVDGPVGFALAAALMGIGSQSWPTTHAAIVATLAEGRTRDAALAAGRSLRNAGLGAGALLATVAVAQGTGALRALAVGTAVASLAAGGLVWSLRVRAAREPKEQRESQEPRTGAGPAPAVRVEGPDGRRMRVLSAANLPYAFCFDVLEVALPALLVTYLHASPAWASGIFVGNTLLVIGTQVGVVVWLGRRSRRSVLAGSGLLLALSYLGFWAAGALGGTAGAAALAGVAVLYTGGEILYAGSGTALVVASAPPERLGRALARWELSTGIGRAAAPAGLTALLVVGPGVLWGVLAGTTALAAVAVRRYAPRV</sequence>
<keyword evidence="2" id="KW-0813">Transport</keyword>
<dbReference type="Gene3D" id="1.20.1250.20">
    <property type="entry name" value="MFS general substrate transporter like domains"/>
    <property type="match status" value="1"/>
</dbReference>
<dbReference type="Pfam" id="PF07690">
    <property type="entry name" value="MFS_1"/>
    <property type="match status" value="1"/>
</dbReference>
<feature type="transmembrane region" description="Helical" evidence="8">
    <location>
        <begin position="324"/>
        <end position="356"/>
    </location>
</feature>
<reference evidence="9" key="1">
    <citation type="submission" date="2024-06" db="EMBL/GenBank/DDBJ databases">
        <title>The genome sequences of Kitasatospora sp. strain HUAS MG31.</title>
        <authorList>
            <person name="Mo P."/>
        </authorList>
    </citation>
    <scope>NUCLEOTIDE SEQUENCE</scope>
    <source>
        <strain evidence="9">HUAS MG31</strain>
    </source>
</reference>
<organism evidence="9">
    <name type="scientific">Kitasatospora camelliae</name>
    <dbReference type="NCBI Taxonomy" id="3156397"/>
    <lineage>
        <taxon>Bacteria</taxon>
        <taxon>Bacillati</taxon>
        <taxon>Actinomycetota</taxon>
        <taxon>Actinomycetes</taxon>
        <taxon>Kitasatosporales</taxon>
        <taxon>Streptomycetaceae</taxon>
        <taxon>Kitasatospora</taxon>
    </lineage>
</organism>
<dbReference type="SUPFAM" id="SSF103473">
    <property type="entry name" value="MFS general substrate transporter"/>
    <property type="match status" value="1"/>
</dbReference>
<evidence type="ECO:0000256" key="4">
    <source>
        <dbReference type="ARBA" id="ARBA00022692"/>
    </source>
</evidence>
<feature type="transmembrane region" description="Helical" evidence="8">
    <location>
        <begin position="198"/>
        <end position="218"/>
    </location>
</feature>
<feature type="compositionally biased region" description="Basic and acidic residues" evidence="7">
    <location>
        <begin position="7"/>
        <end position="16"/>
    </location>
</feature>
<evidence type="ECO:0000256" key="7">
    <source>
        <dbReference type="SAM" id="MobiDB-lite"/>
    </source>
</evidence>
<dbReference type="PANTHER" id="PTHR23517">
    <property type="entry name" value="RESISTANCE PROTEIN MDTM, PUTATIVE-RELATED-RELATED"/>
    <property type="match status" value="1"/>
</dbReference>
<comment type="subcellular location">
    <subcellularLocation>
        <location evidence="1">Cell membrane</location>
        <topology evidence="1">Multi-pass membrane protein</topology>
    </subcellularLocation>
</comment>
<evidence type="ECO:0000256" key="8">
    <source>
        <dbReference type="SAM" id="Phobius"/>
    </source>
</evidence>
<dbReference type="InterPro" id="IPR011701">
    <property type="entry name" value="MFS"/>
</dbReference>
<dbReference type="EMBL" id="CP159872">
    <property type="protein sequence ID" value="XCM83040.1"/>
    <property type="molecule type" value="Genomic_DNA"/>
</dbReference>
<dbReference type="RefSeq" id="WP_354643975.1">
    <property type="nucleotide sequence ID" value="NZ_CP159872.1"/>
</dbReference>
<accession>A0AAU8K4R0</accession>
<feature type="region of interest" description="Disordered" evidence="7">
    <location>
        <begin position="223"/>
        <end position="244"/>
    </location>
</feature>
<evidence type="ECO:0000313" key="9">
    <source>
        <dbReference type="EMBL" id="XCM83040.1"/>
    </source>
</evidence>
<name>A0AAU8K4R0_9ACTN</name>
<feature type="compositionally biased region" description="Basic and acidic residues" evidence="7">
    <location>
        <begin position="223"/>
        <end position="232"/>
    </location>
</feature>
<gene>
    <name evidence="9" type="ORF">ABWK59_31010</name>
</gene>
<dbReference type="GO" id="GO:0022857">
    <property type="term" value="F:transmembrane transporter activity"/>
    <property type="evidence" value="ECO:0007669"/>
    <property type="project" value="InterPro"/>
</dbReference>
<dbReference type="InterPro" id="IPR036259">
    <property type="entry name" value="MFS_trans_sf"/>
</dbReference>
<keyword evidence="4 8" id="KW-0812">Transmembrane</keyword>
<evidence type="ECO:0000256" key="5">
    <source>
        <dbReference type="ARBA" id="ARBA00022989"/>
    </source>
</evidence>
<feature type="transmembrane region" description="Helical" evidence="8">
    <location>
        <begin position="288"/>
        <end position="312"/>
    </location>
</feature>